<evidence type="ECO:0000259" key="3">
    <source>
        <dbReference type="Pfam" id="PF02731"/>
    </source>
</evidence>
<dbReference type="EMBL" id="GL376610">
    <property type="status" value="NOT_ANNOTATED_CDS"/>
    <property type="molecule type" value="Genomic_DNA"/>
</dbReference>
<protein>
    <recommendedName>
        <fullName evidence="3">SKI-interacting protein SKIP SNW domain-containing protein</fullName>
    </recommendedName>
</protein>
<dbReference type="Pfam" id="PF02731">
    <property type="entry name" value="SKIP_SNW"/>
    <property type="match status" value="1"/>
</dbReference>
<evidence type="ECO:0000313" key="4">
    <source>
        <dbReference type="EnsemblProtists" id="PYU1_T012456"/>
    </source>
</evidence>
<dbReference type="STRING" id="431595.K3X5F7"/>
<dbReference type="AlphaFoldDB" id="K3X5F7"/>
<feature type="region of interest" description="Disordered" evidence="2">
    <location>
        <begin position="19"/>
        <end position="50"/>
    </location>
</feature>
<proteinExistence type="inferred from homology"/>
<name>K3X5F7_GLOUD</name>
<keyword evidence="5" id="KW-1185">Reference proteome</keyword>
<dbReference type="HOGENOM" id="CLU_006601_2_0_1"/>
<feature type="compositionally biased region" description="Basic and acidic residues" evidence="2">
    <location>
        <begin position="334"/>
        <end position="362"/>
    </location>
</feature>
<dbReference type="InParanoid" id="K3X5F7"/>
<organism evidence="4 5">
    <name type="scientific">Globisporangium ultimum (strain ATCC 200006 / CBS 805.95 / DAOM BR144)</name>
    <name type="common">Pythium ultimum</name>
    <dbReference type="NCBI Taxonomy" id="431595"/>
    <lineage>
        <taxon>Eukaryota</taxon>
        <taxon>Sar</taxon>
        <taxon>Stramenopiles</taxon>
        <taxon>Oomycota</taxon>
        <taxon>Peronosporomycetes</taxon>
        <taxon>Pythiales</taxon>
        <taxon>Pythiaceae</taxon>
        <taxon>Globisporangium</taxon>
    </lineage>
</organism>
<evidence type="ECO:0000256" key="1">
    <source>
        <dbReference type="ARBA" id="ARBA00010197"/>
    </source>
</evidence>
<dbReference type="eggNOG" id="KOG2441">
    <property type="taxonomic scope" value="Eukaryota"/>
</dbReference>
<dbReference type="EnsemblProtists" id="PYU1_T012456">
    <property type="protein sequence ID" value="PYU1_T012456"/>
    <property type="gene ID" value="PYU1_G012430"/>
</dbReference>
<dbReference type="InterPro" id="IPR017862">
    <property type="entry name" value="SKI-int_prot_SKIP"/>
</dbReference>
<comment type="similarity">
    <text evidence="1">Belongs to the SNW family.</text>
</comment>
<feature type="compositionally biased region" description="Basic and acidic residues" evidence="2">
    <location>
        <begin position="411"/>
        <end position="434"/>
    </location>
</feature>
<reference evidence="5" key="2">
    <citation type="submission" date="2010-04" db="EMBL/GenBank/DDBJ databases">
        <authorList>
            <person name="Buell R."/>
            <person name="Hamilton J."/>
            <person name="Hostetler J."/>
        </authorList>
    </citation>
    <scope>NUCLEOTIDE SEQUENCE [LARGE SCALE GENOMIC DNA]</scope>
    <source>
        <strain evidence="5">DAOM:BR144</strain>
    </source>
</reference>
<feature type="region of interest" description="Disordered" evidence="2">
    <location>
        <begin position="332"/>
        <end position="451"/>
    </location>
</feature>
<feature type="region of interest" description="Disordered" evidence="2">
    <location>
        <begin position="530"/>
        <end position="588"/>
    </location>
</feature>
<feature type="domain" description="SKI-interacting protein SKIP SNW" evidence="3">
    <location>
        <begin position="196"/>
        <end position="354"/>
    </location>
</feature>
<dbReference type="GO" id="GO:0000398">
    <property type="term" value="P:mRNA splicing, via spliceosome"/>
    <property type="evidence" value="ECO:0007669"/>
    <property type="project" value="InterPro"/>
</dbReference>
<feature type="region of interest" description="Disordered" evidence="2">
    <location>
        <begin position="231"/>
        <end position="252"/>
    </location>
</feature>
<dbReference type="GO" id="GO:0005681">
    <property type="term" value="C:spliceosomal complex"/>
    <property type="evidence" value="ECO:0007669"/>
    <property type="project" value="InterPro"/>
</dbReference>
<reference evidence="5" key="1">
    <citation type="journal article" date="2010" name="Genome Biol.">
        <title>Genome sequence of the necrotrophic plant pathogen Pythium ultimum reveals original pathogenicity mechanisms and effector repertoire.</title>
        <authorList>
            <person name="Levesque C.A."/>
            <person name="Brouwer H."/>
            <person name="Cano L."/>
            <person name="Hamilton J.P."/>
            <person name="Holt C."/>
            <person name="Huitema E."/>
            <person name="Raffaele S."/>
            <person name="Robideau G.P."/>
            <person name="Thines M."/>
            <person name="Win J."/>
            <person name="Zerillo M.M."/>
            <person name="Beakes G.W."/>
            <person name="Boore J.L."/>
            <person name="Busam D."/>
            <person name="Dumas B."/>
            <person name="Ferriera S."/>
            <person name="Fuerstenberg S.I."/>
            <person name="Gachon C.M."/>
            <person name="Gaulin E."/>
            <person name="Govers F."/>
            <person name="Grenville-Briggs L."/>
            <person name="Horner N."/>
            <person name="Hostetler J."/>
            <person name="Jiang R.H."/>
            <person name="Johnson J."/>
            <person name="Krajaejun T."/>
            <person name="Lin H."/>
            <person name="Meijer H.J."/>
            <person name="Moore B."/>
            <person name="Morris P."/>
            <person name="Phuntmart V."/>
            <person name="Puiu D."/>
            <person name="Shetty J."/>
            <person name="Stajich J.E."/>
            <person name="Tripathy S."/>
            <person name="Wawra S."/>
            <person name="van West P."/>
            <person name="Whitty B.R."/>
            <person name="Coutinho P.M."/>
            <person name="Henrissat B."/>
            <person name="Martin F."/>
            <person name="Thomas P.D."/>
            <person name="Tyler B.M."/>
            <person name="De Vries R.P."/>
            <person name="Kamoun S."/>
            <person name="Yandell M."/>
            <person name="Tisserat N."/>
            <person name="Buell C.R."/>
        </authorList>
    </citation>
    <scope>NUCLEOTIDE SEQUENCE</scope>
    <source>
        <strain evidence="5">DAOM:BR144</strain>
    </source>
</reference>
<accession>K3X5F7</accession>
<dbReference type="OMA" id="YGQRRGW"/>
<evidence type="ECO:0000313" key="5">
    <source>
        <dbReference type="Proteomes" id="UP000019132"/>
    </source>
</evidence>
<dbReference type="InterPro" id="IPR004015">
    <property type="entry name" value="SKI-int_prot_SKIP_SNW-dom"/>
</dbReference>
<reference evidence="4" key="3">
    <citation type="submission" date="2015-02" db="UniProtKB">
        <authorList>
            <consortium name="EnsemblProtists"/>
        </authorList>
    </citation>
    <scope>IDENTIFICATION</scope>
    <source>
        <strain evidence="4">DAOM BR144</strain>
    </source>
</reference>
<sequence length="610" mass="67730">MSALFPAPVHAYTTYADDAPASASNAPSSPLSNTTGGAAGTRRAAAVPPYPQRVAKKFIPRSAEDFGDGGAYPEIHLAQFPLNMGKKGGKGSGGGTLSANSSNNTLALQVRGDDGGVGYDAVVTQHHRNKTKVYTKFSDMVEKDAKADGLALPTKDEEIETANRTKDALQALVQGKIAASLPVNVSRQKTAKESSTYIRYTPNDQGKMGGQSQQRIIRMVEVAKDPMEPPKFQHRKAVRGPPSPPVPVLHSPPRKLTVKDQQSWKIPPMISNWKNSKGFTIALDKRLAADGRGLQQVTVNDNFASLSEALAIAERKAREEVNMRATVQKKLAMKQKEQKENELRELASKARMERSGISRGEEEYNDRDDRDDDRSRHRHRSRDDSDRSDSEDDRDRRRRYSDDRDDDDDDARGRRERDRIRRDRKKERERELRMQKIGKKGKLTRDEDRDVSEKIALGQLQGAGKLSGDALFDSRLFNQSQGISSGFGADDDYTVYSKPLVDRGKASVYRPKGEDGGFGDADTQVEELKQGHTKRFKADKQFQGTKQVGHGRDGPVQFSYDDTKDDDDEEDDRRGSRGRGRSPPPRSLTFPLAVVLAITDTWTSFAIALS</sequence>
<evidence type="ECO:0000256" key="2">
    <source>
        <dbReference type="SAM" id="MobiDB-lite"/>
    </source>
</evidence>
<feature type="compositionally biased region" description="Low complexity" evidence="2">
    <location>
        <begin position="19"/>
        <end position="46"/>
    </location>
</feature>
<dbReference type="VEuPathDB" id="FungiDB:PYU1_G012430"/>
<dbReference type="PANTHER" id="PTHR12096">
    <property type="entry name" value="NUCLEAR PROTEIN SKIP-RELATED"/>
    <property type="match status" value="1"/>
</dbReference>
<dbReference type="Proteomes" id="UP000019132">
    <property type="component" value="Unassembled WGS sequence"/>
</dbReference>
<feature type="compositionally biased region" description="Basic and acidic residues" evidence="2">
    <location>
        <begin position="530"/>
        <end position="540"/>
    </location>
</feature>